<dbReference type="CDD" id="cd12394">
    <property type="entry name" value="RRM1_RBM34"/>
    <property type="match status" value="1"/>
</dbReference>
<comment type="similarity">
    <text evidence="2">Belongs to the RRM RBM34 family.</text>
</comment>
<feature type="region of interest" description="Disordered" evidence="6">
    <location>
        <begin position="39"/>
        <end position="167"/>
    </location>
</feature>
<dbReference type="Proteomes" id="UP001497444">
    <property type="component" value="Chromosome 3"/>
</dbReference>
<dbReference type="InterPro" id="IPR012677">
    <property type="entry name" value="Nucleotide-bd_a/b_plait_sf"/>
</dbReference>
<dbReference type="PANTHER" id="PTHR23236:SF25">
    <property type="entry name" value="RNA-BINDING PROTEIN 34"/>
    <property type="match status" value="1"/>
</dbReference>
<evidence type="ECO:0000256" key="5">
    <source>
        <dbReference type="PROSITE-ProRule" id="PRU00176"/>
    </source>
</evidence>
<feature type="region of interest" description="Disordered" evidence="6">
    <location>
        <begin position="370"/>
        <end position="522"/>
    </location>
</feature>
<organism evidence="8 9">
    <name type="scientific">Sphagnum jensenii</name>
    <dbReference type="NCBI Taxonomy" id="128206"/>
    <lineage>
        <taxon>Eukaryota</taxon>
        <taxon>Viridiplantae</taxon>
        <taxon>Streptophyta</taxon>
        <taxon>Embryophyta</taxon>
        <taxon>Bryophyta</taxon>
        <taxon>Sphagnophytina</taxon>
        <taxon>Sphagnopsida</taxon>
        <taxon>Sphagnales</taxon>
        <taxon>Sphagnaceae</taxon>
        <taxon>Sphagnum</taxon>
    </lineage>
</organism>
<dbReference type="Pfam" id="PF00076">
    <property type="entry name" value="RRM_1"/>
    <property type="match status" value="2"/>
</dbReference>
<gene>
    <name evidence="8" type="ORF">CSSPJE1EN1_LOCUS16233</name>
</gene>
<dbReference type="InterPro" id="IPR035979">
    <property type="entry name" value="RBD_domain_sf"/>
</dbReference>
<dbReference type="SUPFAM" id="SSF54928">
    <property type="entry name" value="RNA-binding domain, RBD"/>
    <property type="match status" value="2"/>
</dbReference>
<sequence length="522" mass="57777">MKKNVKKKQQGQKEEKKNNMRKSLRRLFKGLFGGYSGSLSLFTNNPYQRKKNGGDDALVKPALKNDDRSEWKSKKTPLKKDVDVAAERLENGSIAHRKKEKKKEEEEKKGEKKKSSRGELEGGFVPASKKESNGNEEVAMQESVEKKGEKRRKKETGGAQNAAVETRNVENECERKLLRTIFVGNLPITVKPKHLVREFSKYGSVENARLRSVPLVDTKLPRKAAVITKQLSTSHTSLNAYIVFEDASSAKAALTHNMSEFQGRHLRVDMATAPRKDCNLASNNPAEYDCSRSIFVGNIPFDVEDEDLYAVFGTNLDPEMGVEAIRVPRDPQTSIGKGFGFVLFKSKAGASAALAKKGWNLKERKLRVVRMGTQQRRRQQSQAVTLNARDPVDNKTASRFRIGQKGSSPHARGPLPWEGARSSKSDGKPGKRTVTRPEARRSGPGGGPRASNTSSSTPAPRTRLTKRPAVLARKQAALLVKSGGLPTSKQRNPNNAGAKGKKKHDMARNRGPPKEKKGKKLK</sequence>
<evidence type="ECO:0000256" key="2">
    <source>
        <dbReference type="ARBA" id="ARBA00007077"/>
    </source>
</evidence>
<dbReference type="Gene3D" id="3.30.70.330">
    <property type="match status" value="2"/>
</dbReference>
<feature type="compositionally biased region" description="Basic and acidic residues" evidence="6">
    <location>
        <begin position="421"/>
        <end position="441"/>
    </location>
</feature>
<reference evidence="8" key="1">
    <citation type="submission" date="2024-02" db="EMBL/GenBank/DDBJ databases">
        <authorList>
            <consortium name="ELIXIR-Norway"/>
            <consortium name="Elixir Norway"/>
        </authorList>
    </citation>
    <scope>NUCLEOTIDE SEQUENCE</scope>
</reference>
<evidence type="ECO:0000256" key="3">
    <source>
        <dbReference type="ARBA" id="ARBA00022884"/>
    </source>
</evidence>
<evidence type="ECO:0000256" key="6">
    <source>
        <dbReference type="SAM" id="MobiDB-lite"/>
    </source>
</evidence>
<dbReference type="SMART" id="SM00360">
    <property type="entry name" value="RRM"/>
    <property type="match status" value="2"/>
</dbReference>
<evidence type="ECO:0000259" key="7">
    <source>
        <dbReference type="PROSITE" id="PS50102"/>
    </source>
</evidence>
<feature type="compositionally biased region" description="Basic and acidic residues" evidence="6">
    <location>
        <begin position="506"/>
        <end position="515"/>
    </location>
</feature>
<evidence type="ECO:0000313" key="9">
    <source>
        <dbReference type="Proteomes" id="UP001497444"/>
    </source>
</evidence>
<feature type="region of interest" description="Disordered" evidence="6">
    <location>
        <begin position="1"/>
        <end position="24"/>
    </location>
</feature>
<dbReference type="PANTHER" id="PTHR23236">
    <property type="entry name" value="EUKARYOTIC TRANSLATION INITIATION FACTOR 4B/4H"/>
    <property type="match status" value="1"/>
</dbReference>
<feature type="compositionally biased region" description="Basic residues" evidence="6">
    <location>
        <begin position="1"/>
        <end position="10"/>
    </location>
</feature>
<evidence type="ECO:0000256" key="4">
    <source>
        <dbReference type="ARBA" id="ARBA00023242"/>
    </source>
</evidence>
<keyword evidence="9" id="KW-1185">Reference proteome</keyword>
<feature type="compositionally biased region" description="Basic and acidic residues" evidence="6">
    <location>
        <begin position="52"/>
        <end position="90"/>
    </location>
</feature>
<feature type="domain" description="RRM" evidence="7">
    <location>
        <begin position="292"/>
        <end position="376"/>
    </location>
</feature>
<evidence type="ECO:0000313" key="8">
    <source>
        <dbReference type="EMBL" id="CAK9270755.1"/>
    </source>
</evidence>
<dbReference type="EMBL" id="OZ020098">
    <property type="protein sequence ID" value="CAK9270755.1"/>
    <property type="molecule type" value="Genomic_DNA"/>
</dbReference>
<name>A0ABP0WV72_9BRYO</name>
<comment type="subcellular location">
    <subcellularLocation>
        <location evidence="1">Nucleus</location>
        <location evidence="1">Nucleolus</location>
    </subcellularLocation>
</comment>
<evidence type="ECO:0000256" key="1">
    <source>
        <dbReference type="ARBA" id="ARBA00004604"/>
    </source>
</evidence>
<proteinExistence type="inferred from homology"/>
<accession>A0ABP0WV72</accession>
<protein>
    <recommendedName>
        <fullName evidence="7">RRM domain-containing protein</fullName>
    </recommendedName>
</protein>
<feature type="domain" description="RRM" evidence="7">
    <location>
        <begin position="179"/>
        <end position="273"/>
    </location>
</feature>
<keyword evidence="3 5" id="KW-0694">RNA-binding</keyword>
<dbReference type="PROSITE" id="PS50102">
    <property type="entry name" value="RRM"/>
    <property type="match status" value="2"/>
</dbReference>
<keyword evidence="4" id="KW-0539">Nucleus</keyword>
<dbReference type="InterPro" id="IPR000504">
    <property type="entry name" value="RRM_dom"/>
</dbReference>